<feature type="domain" description="Ig-like" evidence="9">
    <location>
        <begin position="353"/>
        <end position="444"/>
    </location>
</feature>
<feature type="domain" description="Ig-like" evidence="9">
    <location>
        <begin position="27"/>
        <end position="145"/>
    </location>
</feature>
<reference evidence="11 12" key="1">
    <citation type="journal article" date="2024" name="bioRxiv">
        <title>A reference genome for Trichogramma kaykai: A tiny desert-dwelling parasitoid wasp with competing sex-ratio distorters.</title>
        <authorList>
            <person name="Culotta J."/>
            <person name="Lindsey A.R."/>
        </authorList>
    </citation>
    <scope>NUCLEOTIDE SEQUENCE [LARGE SCALE GENOMIC DNA]</scope>
    <source>
        <strain evidence="11 12">KSX58</strain>
    </source>
</reference>
<evidence type="ECO:0000313" key="11">
    <source>
        <dbReference type="EMBL" id="KAL3398619.1"/>
    </source>
</evidence>
<dbReference type="InterPro" id="IPR013783">
    <property type="entry name" value="Ig-like_fold"/>
</dbReference>
<gene>
    <name evidence="11" type="ORF">TKK_007754</name>
</gene>
<keyword evidence="2 7" id="KW-0812">Transmembrane</keyword>
<evidence type="ECO:0000256" key="1">
    <source>
        <dbReference type="ARBA" id="ARBA00004167"/>
    </source>
</evidence>
<evidence type="ECO:0000256" key="5">
    <source>
        <dbReference type="ARBA" id="ARBA00023157"/>
    </source>
</evidence>
<dbReference type="PROSITE" id="PS50835">
    <property type="entry name" value="IG_LIKE"/>
    <property type="match status" value="5"/>
</dbReference>
<accession>A0ABD2WZS7</accession>
<feature type="domain" description="Ig-like" evidence="9">
    <location>
        <begin position="254"/>
        <end position="348"/>
    </location>
</feature>
<dbReference type="SUPFAM" id="SSF48726">
    <property type="entry name" value="Immunoglobulin"/>
    <property type="match status" value="5"/>
</dbReference>
<name>A0ABD2WZS7_9HYME</name>
<feature type="domain" description="Ig-like" evidence="9">
    <location>
        <begin position="468"/>
        <end position="548"/>
    </location>
</feature>
<comment type="subcellular location">
    <subcellularLocation>
        <location evidence="1">Membrane</location>
        <topology evidence="1">Single-pass membrane protein</topology>
    </subcellularLocation>
</comment>
<feature type="domain" description="Ig-like" evidence="9">
    <location>
        <begin position="153"/>
        <end position="244"/>
    </location>
</feature>
<feature type="region of interest" description="Disordered" evidence="6">
    <location>
        <begin position="885"/>
        <end position="910"/>
    </location>
</feature>
<dbReference type="Gene3D" id="2.60.40.10">
    <property type="entry name" value="Immunoglobulins"/>
    <property type="match status" value="6"/>
</dbReference>
<organism evidence="11 12">
    <name type="scientific">Trichogramma kaykai</name>
    <dbReference type="NCBI Taxonomy" id="54128"/>
    <lineage>
        <taxon>Eukaryota</taxon>
        <taxon>Metazoa</taxon>
        <taxon>Ecdysozoa</taxon>
        <taxon>Arthropoda</taxon>
        <taxon>Hexapoda</taxon>
        <taxon>Insecta</taxon>
        <taxon>Pterygota</taxon>
        <taxon>Neoptera</taxon>
        <taxon>Endopterygota</taxon>
        <taxon>Hymenoptera</taxon>
        <taxon>Apocrita</taxon>
        <taxon>Proctotrupomorpha</taxon>
        <taxon>Chalcidoidea</taxon>
        <taxon>Trichogrammatidae</taxon>
        <taxon>Trichogramma</taxon>
    </lineage>
</organism>
<dbReference type="InterPro" id="IPR013106">
    <property type="entry name" value="Ig_V-set"/>
</dbReference>
<evidence type="ECO:0000256" key="7">
    <source>
        <dbReference type="SAM" id="Phobius"/>
    </source>
</evidence>
<evidence type="ECO:0000313" key="12">
    <source>
        <dbReference type="Proteomes" id="UP001627154"/>
    </source>
</evidence>
<dbReference type="PANTHER" id="PTHR23278">
    <property type="entry name" value="SIDESTEP PROTEIN"/>
    <property type="match status" value="1"/>
</dbReference>
<keyword evidence="5" id="KW-1015">Disulfide bond</keyword>
<dbReference type="InterPro" id="IPR007110">
    <property type="entry name" value="Ig-like_dom"/>
</dbReference>
<dbReference type="CDD" id="cd00063">
    <property type="entry name" value="FN3"/>
    <property type="match status" value="1"/>
</dbReference>
<feature type="region of interest" description="Disordered" evidence="6">
    <location>
        <begin position="969"/>
        <end position="992"/>
    </location>
</feature>
<protein>
    <submittedName>
        <fullName evidence="11">Uncharacterized protein</fullName>
    </submittedName>
</protein>
<dbReference type="GO" id="GO:0016020">
    <property type="term" value="C:membrane"/>
    <property type="evidence" value="ECO:0007669"/>
    <property type="project" value="UniProtKB-SubCell"/>
</dbReference>
<comment type="caution">
    <text evidence="11">The sequence shown here is derived from an EMBL/GenBank/DDBJ whole genome shotgun (WGS) entry which is preliminary data.</text>
</comment>
<evidence type="ECO:0000256" key="6">
    <source>
        <dbReference type="SAM" id="MobiDB-lite"/>
    </source>
</evidence>
<dbReference type="InterPro" id="IPR003599">
    <property type="entry name" value="Ig_sub"/>
</dbReference>
<sequence>MLMTRRAAKLLMLTLILLAAGPRFVGPQRVDEPIPLREETSVSGSRARLTCELSSGPEEAFMIFWYNSDNEGSPIYSADARSRPLSQAKQWSNPKAFGDRASMTITPGKKAELFIDQLTPEDAGIYRCRLDYRNSPTVNQRVNLTVIVPPQEPTIYASGRRPAENLPPLDEGGELHLVCESQGGWPAPRLTWYRDGRLIDETYTRDYDDVTLNRLDLRRVNRDLLYARLRCEASNTALVKPSFTDIVLDVNLKPLSVNITNKEAHLSALRTYEIECVSSGSRPEAVITWWKGTHQVKHMARNFVEDKNITKSIMSYVPTIEDDGKFLTCRAENPVIYESALEDRWQLSVHYVPVVTIKLGSSLRATDINEGDDVYFECEVKANPKAYKLSWFKDGRELFHNASANVILPGGHSLVLQSVSRNSAGEYACMAVNDEGKATSRPVTLDVMYAPVCKDGSTTQVVGALKHETISLVCGVQSKPPPTSFQWTFNNSGELQNVPSTRYTQMRPQHLVTNHWHGSRLNHTPTSEMDYGTIGCLATNSIGTQKVPCLFQIIVAGKPYPLQNCTALQSTGPYAYRMGHEDFKTTDARDADWLIVRCSEGFDGGLPITGYELEVYSDENVYHVNTIAINRTDKMAMDTSGNGVKPPTGPIFEIPGLEPGRNYRLHLYATNAKGRSDPVVLEPVTLKGVAMYTTGRGSSNALTADYSLMVACLAGSITAICILVVGVTLTLYRRNQQRQQTRATVQAGSNGSSSGKLRQPLHHQMQLVHYANSSQMGGCSGGAAAVVTTGGGTVTAQPTSATIVHGRYESLEHQQQQLTTSIVAGSNAILDQLRKQQPTEYEEHRQKLMLQLQQRTQSRQEYELQQRSGESAFCSAASLLKSNIVGNGGNDEDEDDHPDVVASNKTERRSDYLVSPAAPRVGGLLFDCLADGSRDHGDSIPASHERDSWIRQNGSAVVCQASASSAASAATTADGSSPTSSSSNSTQLRAAPHYQDVYTRSLRVQESCI</sequence>
<evidence type="ECO:0000256" key="8">
    <source>
        <dbReference type="SAM" id="SignalP"/>
    </source>
</evidence>
<evidence type="ECO:0000256" key="4">
    <source>
        <dbReference type="ARBA" id="ARBA00023136"/>
    </source>
</evidence>
<evidence type="ECO:0000256" key="2">
    <source>
        <dbReference type="ARBA" id="ARBA00022692"/>
    </source>
</evidence>
<keyword evidence="12" id="KW-1185">Reference proteome</keyword>
<feature type="compositionally biased region" description="Low complexity" evidence="6">
    <location>
        <begin position="969"/>
        <end position="991"/>
    </location>
</feature>
<dbReference type="PANTHER" id="PTHR23278:SF28">
    <property type="entry name" value="SIDESTEP IV, ISOFORM C"/>
    <property type="match status" value="1"/>
</dbReference>
<proteinExistence type="predicted"/>
<keyword evidence="3 7" id="KW-1133">Transmembrane helix</keyword>
<feature type="domain" description="Fibronectin type-III" evidence="10">
    <location>
        <begin position="579"/>
        <end position="689"/>
    </location>
</feature>
<dbReference type="InterPro" id="IPR003961">
    <property type="entry name" value="FN3_dom"/>
</dbReference>
<feature type="compositionally biased region" description="Polar residues" evidence="6">
    <location>
        <begin position="746"/>
        <end position="756"/>
    </location>
</feature>
<dbReference type="SUPFAM" id="SSF49265">
    <property type="entry name" value="Fibronectin type III"/>
    <property type="match status" value="1"/>
</dbReference>
<dbReference type="PROSITE" id="PS50853">
    <property type="entry name" value="FN3"/>
    <property type="match status" value="1"/>
</dbReference>
<feature type="signal peptide" evidence="8">
    <location>
        <begin position="1"/>
        <end position="27"/>
    </location>
</feature>
<dbReference type="SMART" id="SM00409">
    <property type="entry name" value="IG"/>
    <property type="match status" value="4"/>
</dbReference>
<evidence type="ECO:0000256" key="3">
    <source>
        <dbReference type="ARBA" id="ARBA00022989"/>
    </source>
</evidence>
<dbReference type="InterPro" id="IPR003598">
    <property type="entry name" value="Ig_sub2"/>
</dbReference>
<dbReference type="Proteomes" id="UP001627154">
    <property type="component" value="Unassembled WGS sequence"/>
</dbReference>
<dbReference type="EMBL" id="JBJJXI010000059">
    <property type="protein sequence ID" value="KAL3398619.1"/>
    <property type="molecule type" value="Genomic_DNA"/>
</dbReference>
<dbReference type="AlphaFoldDB" id="A0ABD2WZS7"/>
<evidence type="ECO:0000259" key="9">
    <source>
        <dbReference type="PROSITE" id="PS50835"/>
    </source>
</evidence>
<dbReference type="InterPro" id="IPR036116">
    <property type="entry name" value="FN3_sf"/>
</dbReference>
<dbReference type="Pfam" id="PF08205">
    <property type="entry name" value="C2-set_2"/>
    <property type="match status" value="1"/>
</dbReference>
<feature type="chain" id="PRO_5044874699" evidence="8">
    <location>
        <begin position="28"/>
        <end position="1009"/>
    </location>
</feature>
<dbReference type="Pfam" id="PF07686">
    <property type="entry name" value="V-set"/>
    <property type="match status" value="1"/>
</dbReference>
<dbReference type="InterPro" id="IPR036179">
    <property type="entry name" value="Ig-like_dom_sf"/>
</dbReference>
<feature type="transmembrane region" description="Helical" evidence="7">
    <location>
        <begin position="706"/>
        <end position="732"/>
    </location>
</feature>
<keyword evidence="4 7" id="KW-0472">Membrane</keyword>
<dbReference type="SMART" id="SM00408">
    <property type="entry name" value="IGc2"/>
    <property type="match status" value="3"/>
</dbReference>
<dbReference type="Pfam" id="PF13927">
    <property type="entry name" value="Ig_3"/>
    <property type="match status" value="2"/>
</dbReference>
<evidence type="ECO:0000259" key="10">
    <source>
        <dbReference type="PROSITE" id="PS50853"/>
    </source>
</evidence>
<feature type="region of interest" description="Disordered" evidence="6">
    <location>
        <begin position="738"/>
        <end position="757"/>
    </location>
</feature>
<dbReference type="InterPro" id="IPR013162">
    <property type="entry name" value="CD80_C2-set"/>
</dbReference>
<keyword evidence="8" id="KW-0732">Signal</keyword>